<dbReference type="Proteomes" id="UP000274511">
    <property type="component" value="Unassembled WGS sequence"/>
</dbReference>
<dbReference type="PROSITE" id="PS50995">
    <property type="entry name" value="HTH_MARR_2"/>
    <property type="match status" value="1"/>
</dbReference>
<dbReference type="Pfam" id="PF22381">
    <property type="entry name" value="Staph_reg_Sar_Rot"/>
    <property type="match status" value="1"/>
</dbReference>
<dbReference type="OrthoDB" id="32523at2"/>
<name>A0A3N0U8V9_9GAMM</name>
<evidence type="ECO:0000256" key="2">
    <source>
        <dbReference type="ARBA" id="ARBA00023125"/>
    </source>
</evidence>
<dbReference type="GO" id="GO:0006950">
    <property type="term" value="P:response to stress"/>
    <property type="evidence" value="ECO:0007669"/>
    <property type="project" value="TreeGrafter"/>
</dbReference>
<dbReference type="PRINTS" id="PR00598">
    <property type="entry name" value="HTHMARR"/>
</dbReference>
<dbReference type="InterPro" id="IPR000835">
    <property type="entry name" value="HTH_MarR-typ"/>
</dbReference>
<comment type="caution">
    <text evidence="5">The sequence shown here is derived from an EMBL/GenBank/DDBJ whole genome shotgun (WGS) entry which is preliminary data.</text>
</comment>
<dbReference type="AlphaFoldDB" id="A0A3N0U8V9"/>
<accession>A0A3N0U8V9</accession>
<dbReference type="InterPro" id="IPR055166">
    <property type="entry name" value="Transc_reg_Sar_Rot_HTH"/>
</dbReference>
<gene>
    <name evidence="5" type="ORF">EC392_15550</name>
</gene>
<organism evidence="5 6">
    <name type="scientific">Lonsdalea populi</name>
    <dbReference type="NCBI Taxonomy" id="1172565"/>
    <lineage>
        <taxon>Bacteria</taxon>
        <taxon>Pseudomonadati</taxon>
        <taxon>Pseudomonadota</taxon>
        <taxon>Gammaproteobacteria</taxon>
        <taxon>Enterobacterales</taxon>
        <taxon>Pectobacteriaceae</taxon>
        <taxon>Lonsdalea</taxon>
    </lineage>
</organism>
<dbReference type="SUPFAM" id="SSF46785">
    <property type="entry name" value="Winged helix' DNA-binding domain"/>
    <property type="match status" value="1"/>
</dbReference>
<dbReference type="RefSeq" id="WP_112104355.1">
    <property type="nucleotide sequence ID" value="NZ_LUSU01000053.1"/>
</dbReference>
<keyword evidence="2" id="KW-0238">DNA-binding</keyword>
<dbReference type="GO" id="GO:0003677">
    <property type="term" value="F:DNA binding"/>
    <property type="evidence" value="ECO:0007669"/>
    <property type="project" value="UniProtKB-KW"/>
</dbReference>
<dbReference type="GO" id="GO:0003700">
    <property type="term" value="F:DNA-binding transcription factor activity"/>
    <property type="evidence" value="ECO:0007669"/>
    <property type="project" value="InterPro"/>
</dbReference>
<evidence type="ECO:0000256" key="3">
    <source>
        <dbReference type="ARBA" id="ARBA00023163"/>
    </source>
</evidence>
<proteinExistence type="predicted"/>
<evidence type="ECO:0000259" key="4">
    <source>
        <dbReference type="PROSITE" id="PS50995"/>
    </source>
</evidence>
<dbReference type="PANTHER" id="PTHR33164:SF57">
    <property type="entry name" value="MARR-FAMILY TRANSCRIPTIONAL REGULATOR"/>
    <property type="match status" value="1"/>
</dbReference>
<evidence type="ECO:0000313" key="5">
    <source>
        <dbReference type="EMBL" id="ROH76554.1"/>
    </source>
</evidence>
<keyword evidence="3" id="KW-0804">Transcription</keyword>
<evidence type="ECO:0000313" key="6">
    <source>
        <dbReference type="Proteomes" id="UP000274511"/>
    </source>
</evidence>
<evidence type="ECO:0000256" key="1">
    <source>
        <dbReference type="ARBA" id="ARBA00023015"/>
    </source>
</evidence>
<dbReference type="InterPro" id="IPR036388">
    <property type="entry name" value="WH-like_DNA-bd_sf"/>
</dbReference>
<dbReference type="EMBL" id="RJUJ01000022">
    <property type="protein sequence ID" value="ROH76554.1"/>
    <property type="molecule type" value="Genomic_DNA"/>
</dbReference>
<keyword evidence="1" id="KW-0805">Transcription regulation</keyword>
<dbReference type="SMART" id="SM00347">
    <property type="entry name" value="HTH_MARR"/>
    <property type="match status" value="1"/>
</dbReference>
<dbReference type="InterPro" id="IPR036390">
    <property type="entry name" value="WH_DNA-bd_sf"/>
</dbReference>
<dbReference type="PANTHER" id="PTHR33164">
    <property type="entry name" value="TRANSCRIPTIONAL REGULATOR, MARR FAMILY"/>
    <property type="match status" value="1"/>
</dbReference>
<dbReference type="STRING" id="1172565.AU508_16015"/>
<dbReference type="InterPro" id="IPR039422">
    <property type="entry name" value="MarR/SlyA-like"/>
</dbReference>
<sequence>MSDTYINIVIPYWWCALMNQTDLRLMNILGAFCFSVSDRVSAATNEALGMNASYPSALVQIGLFSDQLSSLESALSMGQSAATRLVQRLEEMGFVYKKRSPTDSRASTLHLTDKGMEEMQSILQERYKVLGQIISPLSIQEQTVFLGLISKILEGTVKDRQTSDSVCRLCDLTSCPQECCPAEPFK</sequence>
<protein>
    <submittedName>
        <fullName evidence="5">MarR family transcriptional regulator</fullName>
    </submittedName>
</protein>
<reference evidence="5 6" key="1">
    <citation type="submission" date="2018-10" db="EMBL/GenBank/DDBJ databases">
        <title>New species genome.</title>
        <authorList>
            <person name="Li Y."/>
        </authorList>
    </citation>
    <scope>NUCLEOTIDE SEQUENCE [LARGE SCALE GENOMIC DNA]</scope>
    <source>
        <strain evidence="5 6">L6_4B</strain>
    </source>
</reference>
<feature type="domain" description="HTH marR-type" evidence="4">
    <location>
        <begin position="22"/>
        <end position="154"/>
    </location>
</feature>
<dbReference type="Gene3D" id="1.10.10.10">
    <property type="entry name" value="Winged helix-like DNA-binding domain superfamily/Winged helix DNA-binding domain"/>
    <property type="match status" value="1"/>
</dbReference>